<dbReference type="Gene3D" id="2.60.120.650">
    <property type="entry name" value="Cupin"/>
    <property type="match status" value="1"/>
</dbReference>
<evidence type="ECO:0008006" key="4">
    <source>
        <dbReference type="Google" id="ProtNLM"/>
    </source>
</evidence>
<accession>A0A6C0IL13</accession>
<keyword evidence="2" id="KW-0472">Membrane</keyword>
<evidence type="ECO:0000313" key="3">
    <source>
        <dbReference type="EMBL" id="QHT93662.1"/>
    </source>
</evidence>
<sequence length="380" mass="43959">MTNYLHIVVTFICVLFLYIHIQFQLSPSEERQIFVIDHPVHIPIEEIFELKQPIIMKLLHAHITNELTKEQVYKEGQNIDIYIYDNSRTNTHAHILSSVSASRALFDTDEEARYYTEKNTENILTLPSTSIIKKINATHNIFTPPLCSKEKTDVLFGSNNVTTIPQHSIMFRNIFTVSTGTVDVRLIHPDDIAKNNITTNSDYTDMTFFTQSGLDLWNNDSSDIIKATVHTGETISIPPYWIYSFRYRENAVIGASSFNSYLTEIATIKHTLLYWATKFTRPSNVIHTSVTEPETDNQDEIKNEQENNEDENEENNEDENEENNEDENEENNEDEPNQVIIDKEDDVSEQQLQNNEIINHEEPRISTNNPYPDVMVPIDE</sequence>
<evidence type="ECO:0000256" key="2">
    <source>
        <dbReference type="SAM" id="Phobius"/>
    </source>
</evidence>
<dbReference type="AlphaFoldDB" id="A0A6C0IL13"/>
<feature type="region of interest" description="Disordered" evidence="1">
    <location>
        <begin position="286"/>
        <end position="380"/>
    </location>
</feature>
<keyword evidence="2" id="KW-0812">Transmembrane</keyword>
<reference evidence="3" key="1">
    <citation type="journal article" date="2020" name="Nature">
        <title>Giant virus diversity and host interactions through global metagenomics.</title>
        <authorList>
            <person name="Schulz F."/>
            <person name="Roux S."/>
            <person name="Paez-Espino D."/>
            <person name="Jungbluth S."/>
            <person name="Walsh D.A."/>
            <person name="Denef V.J."/>
            <person name="McMahon K.D."/>
            <person name="Konstantinidis K.T."/>
            <person name="Eloe-Fadrosh E.A."/>
            <person name="Kyrpides N.C."/>
            <person name="Woyke T."/>
        </authorList>
    </citation>
    <scope>NUCLEOTIDE SEQUENCE</scope>
    <source>
        <strain evidence="3">GVMAG-M-3300024252-29</strain>
    </source>
</reference>
<feature type="compositionally biased region" description="Acidic residues" evidence="1">
    <location>
        <begin position="306"/>
        <end position="336"/>
    </location>
</feature>
<keyword evidence="2" id="KW-1133">Transmembrane helix</keyword>
<protein>
    <recommendedName>
        <fullName evidence="4">Cupin-like domain-containing protein</fullName>
    </recommendedName>
</protein>
<proteinExistence type="predicted"/>
<feature type="transmembrane region" description="Helical" evidence="2">
    <location>
        <begin position="6"/>
        <end position="23"/>
    </location>
</feature>
<organism evidence="3">
    <name type="scientific">viral metagenome</name>
    <dbReference type="NCBI Taxonomy" id="1070528"/>
    <lineage>
        <taxon>unclassified sequences</taxon>
        <taxon>metagenomes</taxon>
        <taxon>organismal metagenomes</taxon>
    </lineage>
</organism>
<name>A0A6C0IL13_9ZZZZ</name>
<dbReference type="EMBL" id="MN740209">
    <property type="protein sequence ID" value="QHT93662.1"/>
    <property type="molecule type" value="Genomic_DNA"/>
</dbReference>
<evidence type="ECO:0000256" key="1">
    <source>
        <dbReference type="SAM" id="MobiDB-lite"/>
    </source>
</evidence>